<keyword evidence="5" id="KW-0472">Membrane</keyword>
<dbReference type="EMBL" id="UINC01089356">
    <property type="protein sequence ID" value="SVC40389.1"/>
    <property type="molecule type" value="Genomic_DNA"/>
</dbReference>
<dbReference type="PANTHER" id="PTHR43343:SF3">
    <property type="entry name" value="PROTEASE DO-LIKE 8, CHLOROPLASTIC"/>
    <property type="match status" value="1"/>
</dbReference>
<feature type="transmembrane region" description="Helical" evidence="5">
    <location>
        <begin position="14"/>
        <end position="34"/>
    </location>
</feature>
<dbReference type="PROSITE" id="PS51257">
    <property type="entry name" value="PROKAR_LIPOPROTEIN"/>
    <property type="match status" value="1"/>
</dbReference>
<evidence type="ECO:0000256" key="5">
    <source>
        <dbReference type="SAM" id="Phobius"/>
    </source>
</evidence>
<evidence type="ECO:0000256" key="2">
    <source>
        <dbReference type="ARBA" id="ARBA00022670"/>
    </source>
</evidence>
<protein>
    <recommendedName>
        <fullName evidence="7">Serine protease</fullName>
    </recommendedName>
</protein>
<dbReference type="PRINTS" id="PR00834">
    <property type="entry name" value="PROTEASES2C"/>
</dbReference>
<dbReference type="InterPro" id="IPR001940">
    <property type="entry name" value="Peptidase_S1C"/>
</dbReference>
<keyword evidence="5" id="KW-1133">Transmembrane helix</keyword>
<dbReference type="Gene3D" id="3.30.110.70">
    <property type="entry name" value="Hypothetical protein apc22750. Chain B"/>
    <property type="match status" value="1"/>
</dbReference>
<feature type="compositionally biased region" description="Low complexity" evidence="4">
    <location>
        <begin position="144"/>
        <end position="154"/>
    </location>
</feature>
<evidence type="ECO:0000256" key="3">
    <source>
        <dbReference type="ARBA" id="ARBA00022801"/>
    </source>
</evidence>
<proteinExistence type="inferred from homology"/>
<dbReference type="GO" id="GO:0004252">
    <property type="term" value="F:serine-type endopeptidase activity"/>
    <property type="evidence" value="ECO:0007669"/>
    <property type="project" value="InterPro"/>
</dbReference>
<sequence length="241" mass="26663">MFKKEKKTAILKNFQYLGIIYFFIGIGCMAPKLMPITKEIKEEFKVYNDSELKNLNYKRLGIIESFHCKRFTWDPPANYKNGVAGLAHKSRLLGGHALANLKCDTEGTDLAKNCWESIRCIAAAIKLDDGSSQDFQLTKKKQPPQKSQEQTPQSGSGSGFFVSKMGHVITNAHVVQNCKKVTIGDNANKQVPAEIINTDRSNDLALLKLSTLEMASAESKSLIQKLGITIVPLASEGLLRS</sequence>
<evidence type="ECO:0000256" key="1">
    <source>
        <dbReference type="ARBA" id="ARBA00010541"/>
    </source>
</evidence>
<dbReference type="AlphaFoldDB" id="A0A382LUI5"/>
<keyword evidence="5" id="KW-0812">Transmembrane</keyword>
<dbReference type="SUPFAM" id="SSF50494">
    <property type="entry name" value="Trypsin-like serine proteases"/>
    <property type="match status" value="1"/>
</dbReference>
<dbReference type="InterPro" id="IPR051201">
    <property type="entry name" value="Chloro_Bact_Ser_Proteases"/>
</dbReference>
<evidence type="ECO:0008006" key="7">
    <source>
        <dbReference type="Google" id="ProtNLM"/>
    </source>
</evidence>
<dbReference type="Gene3D" id="2.40.10.10">
    <property type="entry name" value="Trypsin-like serine proteases"/>
    <property type="match status" value="1"/>
</dbReference>
<dbReference type="InterPro" id="IPR009003">
    <property type="entry name" value="Peptidase_S1_PA"/>
</dbReference>
<feature type="region of interest" description="Disordered" evidence="4">
    <location>
        <begin position="134"/>
        <end position="157"/>
    </location>
</feature>
<keyword evidence="2" id="KW-0645">Protease</keyword>
<dbReference type="PANTHER" id="PTHR43343">
    <property type="entry name" value="PEPTIDASE S12"/>
    <property type="match status" value="1"/>
</dbReference>
<dbReference type="GO" id="GO:0006508">
    <property type="term" value="P:proteolysis"/>
    <property type="evidence" value="ECO:0007669"/>
    <property type="project" value="UniProtKB-KW"/>
</dbReference>
<accession>A0A382LUI5</accession>
<reference evidence="6" key="1">
    <citation type="submission" date="2018-05" db="EMBL/GenBank/DDBJ databases">
        <authorList>
            <person name="Lanie J.A."/>
            <person name="Ng W.-L."/>
            <person name="Kazmierczak K.M."/>
            <person name="Andrzejewski T.M."/>
            <person name="Davidsen T.M."/>
            <person name="Wayne K.J."/>
            <person name="Tettelin H."/>
            <person name="Glass J.I."/>
            <person name="Rusch D."/>
            <person name="Podicherti R."/>
            <person name="Tsui H.-C.T."/>
            <person name="Winkler M.E."/>
        </authorList>
    </citation>
    <scope>NUCLEOTIDE SEQUENCE</scope>
</reference>
<dbReference type="InterPro" id="IPR043504">
    <property type="entry name" value="Peptidase_S1_PA_chymotrypsin"/>
</dbReference>
<dbReference type="Pfam" id="PF13365">
    <property type="entry name" value="Trypsin_2"/>
    <property type="match status" value="1"/>
</dbReference>
<comment type="similarity">
    <text evidence="1">Belongs to the peptidase S1C family.</text>
</comment>
<organism evidence="6">
    <name type="scientific">marine metagenome</name>
    <dbReference type="NCBI Taxonomy" id="408172"/>
    <lineage>
        <taxon>unclassified sequences</taxon>
        <taxon>metagenomes</taxon>
        <taxon>ecological metagenomes</taxon>
    </lineage>
</organism>
<evidence type="ECO:0000256" key="4">
    <source>
        <dbReference type="SAM" id="MobiDB-lite"/>
    </source>
</evidence>
<gene>
    <name evidence="6" type="ORF">METZ01_LOCUS293243</name>
</gene>
<keyword evidence="3" id="KW-0378">Hydrolase</keyword>
<evidence type="ECO:0000313" key="6">
    <source>
        <dbReference type="EMBL" id="SVC40389.1"/>
    </source>
</evidence>
<name>A0A382LUI5_9ZZZZ</name>
<feature type="non-terminal residue" evidence="6">
    <location>
        <position position="241"/>
    </location>
</feature>